<dbReference type="EMBL" id="JAEKJY010000001">
    <property type="protein sequence ID" value="MBN8234016.1"/>
    <property type="molecule type" value="Genomic_DNA"/>
</dbReference>
<comment type="caution">
    <text evidence="1">The sequence shown here is derived from an EMBL/GenBank/DDBJ whole genome shotgun (WGS) entry which is preliminary data.</text>
</comment>
<protein>
    <recommendedName>
        <fullName evidence="3">Helix-turn-helix domain-containing protein</fullName>
    </recommendedName>
</protein>
<sequence>MKELTTNMSLLIVGACILSGAIILSNALTQSSQESGEQVIVRDQHKDPQLMSYLELQDYLGLSDEQIEKVLPKKEGDVVKSQIPYVKIGYEYYFPVKAVDKWLAETEAATFR</sequence>
<dbReference type="Proteomes" id="UP000663970">
    <property type="component" value="Unassembled WGS sequence"/>
</dbReference>
<keyword evidence="2" id="KW-1185">Reference proteome</keyword>
<evidence type="ECO:0000313" key="1">
    <source>
        <dbReference type="EMBL" id="MBN8234016.1"/>
    </source>
</evidence>
<accession>A0ABS3DRR4</accession>
<evidence type="ECO:0008006" key="3">
    <source>
        <dbReference type="Google" id="ProtNLM"/>
    </source>
</evidence>
<gene>
    <name evidence="1" type="ORF">JF544_02110</name>
</gene>
<dbReference type="PROSITE" id="PS51257">
    <property type="entry name" value="PROKAR_LIPOPROTEIN"/>
    <property type="match status" value="1"/>
</dbReference>
<organism evidence="1 2">
    <name type="scientific">Halobacillus kuroshimensis</name>
    <dbReference type="NCBI Taxonomy" id="302481"/>
    <lineage>
        <taxon>Bacteria</taxon>
        <taxon>Bacillati</taxon>
        <taxon>Bacillota</taxon>
        <taxon>Bacilli</taxon>
        <taxon>Bacillales</taxon>
        <taxon>Bacillaceae</taxon>
        <taxon>Halobacillus</taxon>
    </lineage>
</organism>
<proteinExistence type="predicted"/>
<reference evidence="1 2" key="1">
    <citation type="submission" date="2020-12" db="EMBL/GenBank/DDBJ databases">
        <title>Oil enriched cultivation method for isolating marine PHA-producing bacteria.</title>
        <authorList>
            <person name="Zheng W."/>
            <person name="Yu S."/>
            <person name="Huang Y."/>
        </authorList>
    </citation>
    <scope>NUCLEOTIDE SEQUENCE [LARGE SCALE GENOMIC DNA]</scope>
    <source>
        <strain evidence="1 2">SY-2-6</strain>
    </source>
</reference>
<dbReference type="RefSeq" id="WP_206932119.1">
    <property type="nucleotide sequence ID" value="NZ_JAEKJY010000001.1"/>
</dbReference>
<name>A0ABS3DRR4_9BACI</name>
<evidence type="ECO:0000313" key="2">
    <source>
        <dbReference type="Proteomes" id="UP000663970"/>
    </source>
</evidence>